<sequence>MPRCASRLRSCVRWARFSPGPVTSFLPVLLIGVLFGLAMDYEVFLVSRMREHYEHTGDAAEAITHGVAGSGRVVSAAALIMAAVFGGFVFIHDPIIKSIGFALAFGVLVDAFVVRMTRVPAVMALLGRRAWVLPGWLDRITPDVDIEGARLPGRGEDEAEQKQREVAVR</sequence>
<feature type="transmembrane region" description="Helical" evidence="7">
    <location>
        <begin position="73"/>
        <end position="91"/>
    </location>
</feature>
<protein>
    <submittedName>
        <fullName evidence="9">Integral membrane protein</fullName>
    </submittedName>
</protein>
<accession>A0ABN4G7A8</accession>
<feature type="region of interest" description="Disordered" evidence="6">
    <location>
        <begin position="150"/>
        <end position="169"/>
    </location>
</feature>
<dbReference type="SUPFAM" id="SSF82866">
    <property type="entry name" value="Multidrug efflux transporter AcrB transmembrane domain"/>
    <property type="match status" value="1"/>
</dbReference>
<evidence type="ECO:0000313" key="10">
    <source>
        <dbReference type="Proteomes" id="UP000035366"/>
    </source>
</evidence>
<dbReference type="InterPro" id="IPR050545">
    <property type="entry name" value="Mycobact_MmpL"/>
</dbReference>
<dbReference type="PANTHER" id="PTHR33406">
    <property type="entry name" value="MEMBRANE PROTEIN MJ1562-RELATED"/>
    <property type="match status" value="1"/>
</dbReference>
<dbReference type="InterPro" id="IPR004869">
    <property type="entry name" value="MMPL_dom"/>
</dbReference>
<evidence type="ECO:0000256" key="2">
    <source>
        <dbReference type="ARBA" id="ARBA00022475"/>
    </source>
</evidence>
<evidence type="ECO:0000256" key="5">
    <source>
        <dbReference type="ARBA" id="ARBA00023136"/>
    </source>
</evidence>
<keyword evidence="10" id="KW-1185">Reference proteome</keyword>
<reference evidence="9 10" key="1">
    <citation type="journal article" date="2015" name="ISME J.">
        <title>Draft Genome Sequence of Streptomyces incarnatus NRRL8089, which Produces the Nucleoside Antibiotic Sinefungin.</title>
        <authorList>
            <person name="Oshima K."/>
            <person name="Hattori M."/>
            <person name="Shimizu H."/>
            <person name="Fukuda K."/>
            <person name="Nemoto M."/>
            <person name="Inagaki K."/>
            <person name="Tamura T."/>
        </authorList>
    </citation>
    <scope>NUCLEOTIDE SEQUENCE [LARGE SCALE GENOMIC DNA]</scope>
    <source>
        <strain evidence="9 10">NRRL 8089</strain>
    </source>
</reference>
<keyword evidence="5 7" id="KW-0472">Membrane</keyword>
<dbReference type="PANTHER" id="PTHR33406:SF13">
    <property type="entry name" value="MEMBRANE PROTEIN YDFJ"/>
    <property type="match status" value="1"/>
</dbReference>
<feature type="transmembrane region" description="Helical" evidence="7">
    <location>
        <begin position="21"/>
        <end position="39"/>
    </location>
</feature>
<keyword evidence="3 7" id="KW-0812">Transmembrane</keyword>
<dbReference type="Proteomes" id="UP000035366">
    <property type="component" value="Chromosome"/>
</dbReference>
<feature type="compositionally biased region" description="Basic and acidic residues" evidence="6">
    <location>
        <begin position="153"/>
        <end position="169"/>
    </location>
</feature>
<gene>
    <name evidence="9" type="ORF">ABB07_06925</name>
</gene>
<keyword evidence="4 7" id="KW-1133">Transmembrane helix</keyword>
<evidence type="ECO:0000256" key="6">
    <source>
        <dbReference type="SAM" id="MobiDB-lite"/>
    </source>
</evidence>
<dbReference type="EMBL" id="CP011497">
    <property type="protein sequence ID" value="AKJ09763.1"/>
    <property type="molecule type" value="Genomic_DNA"/>
</dbReference>
<evidence type="ECO:0000259" key="8">
    <source>
        <dbReference type="Pfam" id="PF03176"/>
    </source>
</evidence>
<dbReference type="Gene3D" id="1.20.1640.10">
    <property type="entry name" value="Multidrug efflux transporter AcrB transmembrane domain"/>
    <property type="match status" value="1"/>
</dbReference>
<evidence type="ECO:0000313" key="9">
    <source>
        <dbReference type="EMBL" id="AKJ09763.1"/>
    </source>
</evidence>
<feature type="transmembrane region" description="Helical" evidence="7">
    <location>
        <begin position="98"/>
        <end position="117"/>
    </location>
</feature>
<name>A0ABN4G7A8_9ACTN</name>
<evidence type="ECO:0000256" key="4">
    <source>
        <dbReference type="ARBA" id="ARBA00022989"/>
    </source>
</evidence>
<evidence type="ECO:0000256" key="1">
    <source>
        <dbReference type="ARBA" id="ARBA00004651"/>
    </source>
</evidence>
<proteinExistence type="predicted"/>
<keyword evidence="2" id="KW-1003">Cell membrane</keyword>
<dbReference type="Pfam" id="PF03176">
    <property type="entry name" value="MMPL"/>
    <property type="match status" value="1"/>
</dbReference>
<feature type="domain" description="Membrane transport protein MMPL" evidence="8">
    <location>
        <begin position="14"/>
        <end position="134"/>
    </location>
</feature>
<evidence type="ECO:0000256" key="3">
    <source>
        <dbReference type="ARBA" id="ARBA00022692"/>
    </source>
</evidence>
<organism evidence="9 10">
    <name type="scientific">Streptomyces incarnatus</name>
    <dbReference type="NCBI Taxonomy" id="665007"/>
    <lineage>
        <taxon>Bacteria</taxon>
        <taxon>Bacillati</taxon>
        <taxon>Actinomycetota</taxon>
        <taxon>Actinomycetes</taxon>
        <taxon>Kitasatosporales</taxon>
        <taxon>Streptomycetaceae</taxon>
        <taxon>Streptomyces</taxon>
    </lineage>
</organism>
<comment type="subcellular location">
    <subcellularLocation>
        <location evidence="1">Cell membrane</location>
        <topology evidence="1">Multi-pass membrane protein</topology>
    </subcellularLocation>
</comment>
<evidence type="ECO:0000256" key="7">
    <source>
        <dbReference type="SAM" id="Phobius"/>
    </source>
</evidence>